<feature type="region of interest" description="Disordered" evidence="1">
    <location>
        <begin position="79"/>
        <end position="99"/>
    </location>
</feature>
<keyword evidence="2" id="KW-0812">Transmembrane</keyword>
<protein>
    <submittedName>
        <fullName evidence="3">Uncharacterized protein</fullName>
    </submittedName>
</protein>
<sequence>MTTPTPESRSPRASARFQLAAGVPAILVGFACYFLADLFDGGFLRGLFQGATIALMVIGAYLIGAGLWHARKGEQELDDGAQWLPSRDNAGGDTAGGRQ</sequence>
<keyword evidence="2" id="KW-1133">Transmembrane helix</keyword>
<dbReference type="Proteomes" id="UP000319516">
    <property type="component" value="Unassembled WGS sequence"/>
</dbReference>
<proteinExistence type="predicted"/>
<comment type="caution">
    <text evidence="3">The sequence shown here is derived from an EMBL/GenBank/DDBJ whole genome shotgun (WGS) entry which is preliminary data.</text>
</comment>
<dbReference type="RefSeq" id="WP_141784439.1">
    <property type="nucleotide sequence ID" value="NZ_BAAAIK010000004.1"/>
</dbReference>
<keyword evidence="4" id="KW-1185">Reference proteome</keyword>
<organism evidence="3 4">
    <name type="scientific">Ornithinicoccus hortensis</name>
    <dbReference type="NCBI Taxonomy" id="82346"/>
    <lineage>
        <taxon>Bacteria</taxon>
        <taxon>Bacillati</taxon>
        <taxon>Actinomycetota</taxon>
        <taxon>Actinomycetes</taxon>
        <taxon>Micrococcales</taxon>
        <taxon>Intrasporangiaceae</taxon>
        <taxon>Ornithinicoccus</taxon>
    </lineage>
</organism>
<feature type="transmembrane region" description="Helical" evidence="2">
    <location>
        <begin position="17"/>
        <end position="36"/>
    </location>
</feature>
<evidence type="ECO:0000313" key="3">
    <source>
        <dbReference type="EMBL" id="TQL50289.1"/>
    </source>
</evidence>
<evidence type="ECO:0000256" key="2">
    <source>
        <dbReference type="SAM" id="Phobius"/>
    </source>
</evidence>
<dbReference type="AlphaFoldDB" id="A0A542YQE8"/>
<name>A0A542YQE8_9MICO</name>
<reference evidence="3 4" key="1">
    <citation type="submission" date="2019-06" db="EMBL/GenBank/DDBJ databases">
        <title>Sequencing the genomes of 1000 actinobacteria strains.</title>
        <authorList>
            <person name="Klenk H.-P."/>
        </authorList>
    </citation>
    <scope>NUCLEOTIDE SEQUENCE [LARGE SCALE GENOMIC DNA]</scope>
    <source>
        <strain evidence="3 4">DSM 12335</strain>
    </source>
</reference>
<evidence type="ECO:0000256" key="1">
    <source>
        <dbReference type="SAM" id="MobiDB-lite"/>
    </source>
</evidence>
<keyword evidence="2" id="KW-0472">Membrane</keyword>
<feature type="transmembrane region" description="Helical" evidence="2">
    <location>
        <begin position="48"/>
        <end position="68"/>
    </location>
</feature>
<dbReference type="OrthoDB" id="4843585at2"/>
<evidence type="ECO:0000313" key="4">
    <source>
        <dbReference type="Proteomes" id="UP000319516"/>
    </source>
</evidence>
<accession>A0A542YQE8</accession>
<gene>
    <name evidence="3" type="ORF">FB467_1393</name>
</gene>
<dbReference type="EMBL" id="VFOP01000001">
    <property type="protein sequence ID" value="TQL50289.1"/>
    <property type="molecule type" value="Genomic_DNA"/>
</dbReference>